<organism evidence="1 2">
    <name type="scientific">Nocardioides marinquilinus</name>
    <dbReference type="NCBI Taxonomy" id="1210400"/>
    <lineage>
        <taxon>Bacteria</taxon>
        <taxon>Bacillati</taxon>
        <taxon>Actinomycetota</taxon>
        <taxon>Actinomycetes</taxon>
        <taxon>Propionibacteriales</taxon>
        <taxon>Nocardioidaceae</taxon>
        <taxon>Nocardioides</taxon>
    </lineage>
</organism>
<comment type="caution">
    <text evidence="1">The sequence shown here is derived from an EMBL/GenBank/DDBJ whole genome shotgun (WGS) entry which is preliminary data.</text>
</comment>
<dbReference type="Proteomes" id="UP001500221">
    <property type="component" value="Unassembled WGS sequence"/>
</dbReference>
<sequence length="69" mass="7541">MDPDRTEAVQAVVDRLTSYQDSATEGTVDKELREALGQTDVDLSEDEIGKLVEAIEHTDQPVDVRAVLG</sequence>
<gene>
    <name evidence="1" type="ORF">GCM10023340_02560</name>
</gene>
<dbReference type="RefSeq" id="WP_345453619.1">
    <property type="nucleotide sequence ID" value="NZ_BAABKG010000001.1"/>
</dbReference>
<dbReference type="EMBL" id="BAABKG010000001">
    <property type="protein sequence ID" value="GAA5141231.1"/>
    <property type="molecule type" value="Genomic_DNA"/>
</dbReference>
<evidence type="ECO:0000313" key="1">
    <source>
        <dbReference type="EMBL" id="GAA5141231.1"/>
    </source>
</evidence>
<evidence type="ECO:0000313" key="2">
    <source>
        <dbReference type="Proteomes" id="UP001500221"/>
    </source>
</evidence>
<name>A0ABP9P6M3_9ACTN</name>
<accession>A0ABP9P6M3</accession>
<protein>
    <submittedName>
        <fullName evidence="1">Uncharacterized protein</fullName>
    </submittedName>
</protein>
<proteinExistence type="predicted"/>
<reference evidence="2" key="1">
    <citation type="journal article" date="2019" name="Int. J. Syst. Evol. Microbiol.">
        <title>The Global Catalogue of Microorganisms (GCM) 10K type strain sequencing project: providing services to taxonomists for standard genome sequencing and annotation.</title>
        <authorList>
            <consortium name="The Broad Institute Genomics Platform"/>
            <consortium name="The Broad Institute Genome Sequencing Center for Infectious Disease"/>
            <person name="Wu L."/>
            <person name="Ma J."/>
        </authorList>
    </citation>
    <scope>NUCLEOTIDE SEQUENCE [LARGE SCALE GENOMIC DNA]</scope>
    <source>
        <strain evidence="2">JCM 18459</strain>
    </source>
</reference>
<keyword evidence="2" id="KW-1185">Reference proteome</keyword>